<gene>
    <name evidence="2" type="ORF">RRH01S_08_00740</name>
</gene>
<dbReference type="InterPro" id="IPR036388">
    <property type="entry name" value="WH-like_DNA-bd_sf"/>
</dbReference>
<feature type="domain" description="HTH marR-type" evidence="1">
    <location>
        <begin position="5"/>
        <end position="141"/>
    </location>
</feature>
<dbReference type="AlphaFoldDB" id="A0AA87Q5H1"/>
<dbReference type="InterPro" id="IPR039422">
    <property type="entry name" value="MarR/SlyA-like"/>
</dbReference>
<dbReference type="SUPFAM" id="SSF46785">
    <property type="entry name" value="Winged helix' DNA-binding domain"/>
    <property type="match status" value="1"/>
</dbReference>
<comment type="caution">
    <text evidence="2">The sequence shown here is derived from an EMBL/GenBank/DDBJ whole genome shotgun (WGS) entry which is preliminary data.</text>
</comment>
<dbReference type="EMBL" id="BAYX01000008">
    <property type="protein sequence ID" value="GAJ94337.1"/>
    <property type="molecule type" value="Genomic_DNA"/>
</dbReference>
<dbReference type="RefSeq" id="WP_042473683.1">
    <property type="nucleotide sequence ID" value="NZ_BAYX01000008.1"/>
</dbReference>
<dbReference type="Gene3D" id="1.10.10.10">
    <property type="entry name" value="Winged helix-like DNA-binding domain superfamily/Winged helix DNA-binding domain"/>
    <property type="match status" value="1"/>
</dbReference>
<sequence length="143" mass="15525">MPADADELGRLILEVFRLNGRLLARGDEIVGPIGLTSARWQVLGAIARPRNGRTVAQIAKEAGVARQGVQRIVNELVRDGLVEFRDNPHHKKAQLVVLTGKGSDTYKAADQLRRDWIGALAAKFQSADIAKAIDVLAALRQGL</sequence>
<organism evidence="2 3">
    <name type="scientific">Rhizobium rhizogenes NBRC 13257</name>
    <dbReference type="NCBI Taxonomy" id="1220581"/>
    <lineage>
        <taxon>Bacteria</taxon>
        <taxon>Pseudomonadati</taxon>
        <taxon>Pseudomonadota</taxon>
        <taxon>Alphaproteobacteria</taxon>
        <taxon>Hyphomicrobiales</taxon>
        <taxon>Rhizobiaceae</taxon>
        <taxon>Rhizobium/Agrobacterium group</taxon>
        <taxon>Rhizobium</taxon>
    </lineage>
</organism>
<evidence type="ECO:0000259" key="1">
    <source>
        <dbReference type="PROSITE" id="PS50995"/>
    </source>
</evidence>
<dbReference type="GO" id="GO:0006950">
    <property type="term" value="P:response to stress"/>
    <property type="evidence" value="ECO:0007669"/>
    <property type="project" value="TreeGrafter"/>
</dbReference>
<dbReference type="InterPro" id="IPR000835">
    <property type="entry name" value="HTH_MarR-typ"/>
</dbReference>
<dbReference type="PANTHER" id="PTHR33164">
    <property type="entry name" value="TRANSCRIPTIONAL REGULATOR, MARR FAMILY"/>
    <property type="match status" value="1"/>
</dbReference>
<evidence type="ECO:0000313" key="2">
    <source>
        <dbReference type="EMBL" id="GAJ94337.1"/>
    </source>
</evidence>
<dbReference type="GO" id="GO:0003700">
    <property type="term" value="F:DNA-binding transcription factor activity"/>
    <property type="evidence" value="ECO:0007669"/>
    <property type="project" value="InterPro"/>
</dbReference>
<dbReference type="PROSITE" id="PS50995">
    <property type="entry name" value="HTH_MARR_2"/>
    <property type="match status" value="1"/>
</dbReference>
<dbReference type="Pfam" id="PF12802">
    <property type="entry name" value="MarR_2"/>
    <property type="match status" value="1"/>
</dbReference>
<dbReference type="Proteomes" id="UP000026941">
    <property type="component" value="Unassembled WGS sequence"/>
</dbReference>
<protein>
    <submittedName>
        <fullName evidence="2">MarR family transcriptional regulator</fullName>
    </submittedName>
</protein>
<name>A0AA87Q5H1_RHIRH</name>
<proteinExistence type="predicted"/>
<dbReference type="InterPro" id="IPR036390">
    <property type="entry name" value="WH_DNA-bd_sf"/>
</dbReference>
<accession>A0AA87Q5H1</accession>
<evidence type="ECO:0000313" key="3">
    <source>
        <dbReference type="Proteomes" id="UP000026941"/>
    </source>
</evidence>
<dbReference type="SMART" id="SM00347">
    <property type="entry name" value="HTH_MARR"/>
    <property type="match status" value="1"/>
</dbReference>
<reference evidence="2 3" key="1">
    <citation type="submission" date="2014-05" db="EMBL/GenBank/DDBJ databases">
        <title>Whole genome shotgun sequence of Rhizobium rhizogenes NBRC 13257.</title>
        <authorList>
            <person name="Katano-Makiyama Y."/>
            <person name="Hosoyama A."/>
            <person name="Hashimoto M."/>
            <person name="Hosoyama Y."/>
            <person name="Noguchi M."/>
            <person name="Tsuchikane K."/>
            <person name="Kimura A."/>
            <person name="Ohji S."/>
            <person name="Ichikawa N."/>
            <person name="Yamazoe A."/>
            <person name="Fujita N."/>
        </authorList>
    </citation>
    <scope>NUCLEOTIDE SEQUENCE [LARGE SCALE GENOMIC DNA]</scope>
    <source>
        <strain evidence="2 3">NBRC 13257</strain>
    </source>
</reference>
<dbReference type="PANTHER" id="PTHR33164:SF43">
    <property type="entry name" value="HTH-TYPE TRANSCRIPTIONAL REPRESSOR YETL"/>
    <property type="match status" value="1"/>
</dbReference>